<dbReference type="GO" id="GO:0043565">
    <property type="term" value="F:sequence-specific DNA binding"/>
    <property type="evidence" value="ECO:0007669"/>
    <property type="project" value="InterPro"/>
</dbReference>
<dbReference type="InterPro" id="IPR025422">
    <property type="entry name" value="TGA_domain"/>
</dbReference>
<dbReference type="InterPro" id="IPR051886">
    <property type="entry name" value="Seed_Dev/Stress_Resp_Reg"/>
</dbReference>
<evidence type="ECO:0000313" key="2">
    <source>
        <dbReference type="EMBL" id="KAK9950252.1"/>
    </source>
</evidence>
<evidence type="ECO:0000313" key="3">
    <source>
        <dbReference type="Proteomes" id="UP001457282"/>
    </source>
</evidence>
<feature type="domain" description="DOG1" evidence="1">
    <location>
        <begin position="13"/>
        <end position="270"/>
    </location>
</feature>
<comment type="caution">
    <text evidence="2">The sequence shown here is derived from an EMBL/GenBank/DDBJ whole genome shotgun (WGS) entry which is preliminary data.</text>
</comment>
<dbReference type="Pfam" id="PF14144">
    <property type="entry name" value="DOG1"/>
    <property type="match status" value="1"/>
</dbReference>
<name>A0AAW1YNI7_RUBAR</name>
<dbReference type="PANTHER" id="PTHR46354">
    <property type="entry name" value="DOG1 DOMAIN-CONTAINING PROTEIN"/>
    <property type="match status" value="1"/>
</dbReference>
<dbReference type="EMBL" id="JBEDUW010000001">
    <property type="protein sequence ID" value="KAK9950252.1"/>
    <property type="molecule type" value="Genomic_DNA"/>
</dbReference>
<proteinExistence type="predicted"/>
<keyword evidence="3" id="KW-1185">Reference proteome</keyword>
<dbReference type="AlphaFoldDB" id="A0AAW1YNI7"/>
<dbReference type="PROSITE" id="PS51806">
    <property type="entry name" value="DOG1"/>
    <property type="match status" value="1"/>
</dbReference>
<evidence type="ECO:0000259" key="1">
    <source>
        <dbReference type="PROSITE" id="PS51806"/>
    </source>
</evidence>
<dbReference type="GO" id="GO:0006351">
    <property type="term" value="P:DNA-templated transcription"/>
    <property type="evidence" value="ECO:0007669"/>
    <property type="project" value="InterPro"/>
</dbReference>
<protein>
    <recommendedName>
        <fullName evidence="1">DOG1 domain-containing protein</fullName>
    </recommendedName>
</protein>
<gene>
    <name evidence="2" type="ORF">M0R45_005753</name>
</gene>
<dbReference type="PANTHER" id="PTHR46354:SF4">
    <property type="entry name" value="PROTEIN DOG1-LIKE 3"/>
    <property type="match status" value="1"/>
</dbReference>
<organism evidence="2 3">
    <name type="scientific">Rubus argutus</name>
    <name type="common">Southern blackberry</name>
    <dbReference type="NCBI Taxonomy" id="59490"/>
    <lineage>
        <taxon>Eukaryota</taxon>
        <taxon>Viridiplantae</taxon>
        <taxon>Streptophyta</taxon>
        <taxon>Embryophyta</taxon>
        <taxon>Tracheophyta</taxon>
        <taxon>Spermatophyta</taxon>
        <taxon>Magnoliopsida</taxon>
        <taxon>eudicotyledons</taxon>
        <taxon>Gunneridae</taxon>
        <taxon>Pentapetalae</taxon>
        <taxon>rosids</taxon>
        <taxon>fabids</taxon>
        <taxon>Rosales</taxon>
        <taxon>Rosaceae</taxon>
        <taxon>Rosoideae</taxon>
        <taxon>Rosoideae incertae sedis</taxon>
        <taxon>Rubus</taxon>
    </lineage>
</organism>
<sequence length="277" mass="32016">MTDGTISPELPELESFQTFFERWLSEQNQHLHHLILASQHNHSNNKNNNNAEDEDDPVLLGVLVERVVKHYETYYEVKSRWAEQDVLAMLSPPWTSSLEDAFFWIGGWRPSMAFHLLYAKSGLQLEAQLTELMQGLSTGDLADLSQRQLAQVDQLQMRTIEQEKHITHKMAKLQDTIADTQMVELSHVVTEMMRNNGHEEVDHHQDLVESTLASKEKDLEVMLHRADELRLRTIKKMTHILTPIQATHFLIAAAELHLRLHDWGKKKDVSGQRADHL</sequence>
<reference evidence="2 3" key="1">
    <citation type="journal article" date="2023" name="G3 (Bethesda)">
        <title>A chromosome-length genome assembly and annotation of blackberry (Rubus argutus, cv. 'Hillquist').</title>
        <authorList>
            <person name="Bruna T."/>
            <person name="Aryal R."/>
            <person name="Dudchenko O."/>
            <person name="Sargent D.J."/>
            <person name="Mead D."/>
            <person name="Buti M."/>
            <person name="Cavallini A."/>
            <person name="Hytonen T."/>
            <person name="Andres J."/>
            <person name="Pham M."/>
            <person name="Weisz D."/>
            <person name="Mascagni F."/>
            <person name="Usai G."/>
            <person name="Natali L."/>
            <person name="Bassil N."/>
            <person name="Fernandez G.E."/>
            <person name="Lomsadze A."/>
            <person name="Armour M."/>
            <person name="Olukolu B."/>
            <person name="Poorten T."/>
            <person name="Britton C."/>
            <person name="Davik J."/>
            <person name="Ashrafi H."/>
            <person name="Aiden E.L."/>
            <person name="Borodovsky M."/>
            <person name="Worthington M."/>
        </authorList>
    </citation>
    <scope>NUCLEOTIDE SEQUENCE [LARGE SCALE GENOMIC DNA]</scope>
    <source>
        <strain evidence="2">PI 553951</strain>
    </source>
</reference>
<dbReference type="Proteomes" id="UP001457282">
    <property type="component" value="Unassembled WGS sequence"/>
</dbReference>
<accession>A0AAW1YNI7</accession>